<dbReference type="InterPro" id="IPR046947">
    <property type="entry name" value="LytR-like"/>
</dbReference>
<dbReference type="Gene3D" id="3.40.50.2300">
    <property type="match status" value="1"/>
</dbReference>
<dbReference type="Pfam" id="PF04397">
    <property type="entry name" value="LytTR"/>
    <property type="match status" value="1"/>
</dbReference>
<dbReference type="Gene3D" id="2.40.50.1020">
    <property type="entry name" value="LytTr DNA-binding domain"/>
    <property type="match status" value="1"/>
</dbReference>
<dbReference type="PROSITE" id="PS50110">
    <property type="entry name" value="RESPONSE_REGULATORY"/>
    <property type="match status" value="1"/>
</dbReference>
<keyword evidence="2" id="KW-0597">Phosphoprotein</keyword>
<dbReference type="InterPro" id="IPR001789">
    <property type="entry name" value="Sig_transdc_resp-reg_receiver"/>
</dbReference>
<protein>
    <submittedName>
        <fullName evidence="5">LytTR family DNA-binding domain-containing protein</fullName>
    </submittedName>
</protein>
<name>A0ABQ6M0Y7_9GAMM</name>
<dbReference type="PANTHER" id="PTHR37299:SF1">
    <property type="entry name" value="STAGE 0 SPORULATION PROTEIN A HOMOLOG"/>
    <property type="match status" value="1"/>
</dbReference>
<evidence type="ECO:0000259" key="3">
    <source>
        <dbReference type="PROSITE" id="PS50110"/>
    </source>
</evidence>
<evidence type="ECO:0000259" key="4">
    <source>
        <dbReference type="PROSITE" id="PS50930"/>
    </source>
</evidence>
<proteinExistence type="predicted"/>
<evidence type="ECO:0000313" key="5">
    <source>
        <dbReference type="EMBL" id="GMG87950.1"/>
    </source>
</evidence>
<comment type="caution">
    <text evidence="5">The sequence shown here is derived from an EMBL/GenBank/DDBJ whole genome shotgun (WGS) entry which is preliminary data.</text>
</comment>
<dbReference type="PROSITE" id="PS50930">
    <property type="entry name" value="HTH_LYTTR"/>
    <property type="match status" value="1"/>
</dbReference>
<evidence type="ECO:0000256" key="2">
    <source>
        <dbReference type="PROSITE-ProRule" id="PRU00169"/>
    </source>
</evidence>
<dbReference type="PANTHER" id="PTHR37299">
    <property type="entry name" value="TRANSCRIPTIONAL REGULATOR-RELATED"/>
    <property type="match status" value="1"/>
</dbReference>
<dbReference type="SMART" id="SM00850">
    <property type="entry name" value="LytTR"/>
    <property type="match status" value="1"/>
</dbReference>
<dbReference type="InterPro" id="IPR011006">
    <property type="entry name" value="CheY-like_superfamily"/>
</dbReference>
<dbReference type="SUPFAM" id="SSF52172">
    <property type="entry name" value="CheY-like"/>
    <property type="match status" value="1"/>
</dbReference>
<evidence type="ECO:0000313" key="6">
    <source>
        <dbReference type="Proteomes" id="UP001224392"/>
    </source>
</evidence>
<accession>A0ABQ6M0Y7</accession>
<feature type="modified residue" description="4-aspartylphosphate" evidence="2">
    <location>
        <position position="56"/>
    </location>
</feature>
<reference evidence="5 6" key="1">
    <citation type="submission" date="2023-04" db="EMBL/GenBank/DDBJ databases">
        <title>Marinobulbifer ophiurae gen. nov., sp. Nov., isolate from tissue of brittle star Ophioplocus japonicus.</title>
        <authorList>
            <person name="Kawano K."/>
            <person name="Sawayama S."/>
            <person name="Nakagawa S."/>
        </authorList>
    </citation>
    <scope>NUCLEOTIDE SEQUENCE [LARGE SCALE GENOMIC DNA]</scope>
    <source>
        <strain evidence="5 6">NKW57</strain>
    </source>
</reference>
<dbReference type="RefSeq" id="WP_285764562.1">
    <property type="nucleotide sequence ID" value="NZ_BSYJ01000004.1"/>
</dbReference>
<dbReference type="EMBL" id="BSYJ01000004">
    <property type="protein sequence ID" value="GMG87950.1"/>
    <property type="molecule type" value="Genomic_DNA"/>
</dbReference>
<dbReference type="SMART" id="SM00448">
    <property type="entry name" value="REC"/>
    <property type="match status" value="1"/>
</dbReference>
<evidence type="ECO:0000256" key="1">
    <source>
        <dbReference type="ARBA" id="ARBA00023012"/>
    </source>
</evidence>
<keyword evidence="1" id="KW-0902">Two-component regulatory system</keyword>
<keyword evidence="6" id="KW-1185">Reference proteome</keyword>
<dbReference type="Pfam" id="PF00072">
    <property type="entry name" value="Response_reg"/>
    <property type="match status" value="1"/>
</dbReference>
<organism evidence="5 6">
    <name type="scientific">Biformimicrobium ophioploci</name>
    <dbReference type="NCBI Taxonomy" id="3036711"/>
    <lineage>
        <taxon>Bacteria</taxon>
        <taxon>Pseudomonadati</taxon>
        <taxon>Pseudomonadota</taxon>
        <taxon>Gammaproteobacteria</taxon>
        <taxon>Cellvibrionales</taxon>
        <taxon>Microbulbiferaceae</taxon>
        <taxon>Biformimicrobium</taxon>
    </lineage>
</organism>
<dbReference type="GO" id="GO:0003677">
    <property type="term" value="F:DNA binding"/>
    <property type="evidence" value="ECO:0007669"/>
    <property type="project" value="UniProtKB-KW"/>
</dbReference>
<feature type="domain" description="HTH LytTR-type" evidence="4">
    <location>
        <begin position="167"/>
        <end position="271"/>
    </location>
</feature>
<sequence length="278" mass="30618">MSRLKAVLVDDEPLALRLLQSILEEISDIEVVATGRNGREALSAVVKHTPDILFLDVQMPGMNGFEVVRRLQGDTIPLVIFTTAFDEYAIEAFEVHAVDYVLKPLENERLALAIERARGRLPNPGAAQAGDALQNEKARLVASIEALNEPQGTASASPPGGAAAGKLAVKDRGKITMLNQADVEWIDAAGDYMCVHARGTTHIMRSTMKELEQQLCSETFKRVHRSTLVNLNYIEQITTLTKGEFLLTLSSGAEVKVSRNYRKPIKEYLDFRKTSTAN</sequence>
<feature type="domain" description="Response regulatory" evidence="3">
    <location>
        <begin position="5"/>
        <end position="118"/>
    </location>
</feature>
<gene>
    <name evidence="5" type="ORF">MNKW57_22710</name>
</gene>
<dbReference type="InterPro" id="IPR007492">
    <property type="entry name" value="LytTR_DNA-bd_dom"/>
</dbReference>
<keyword evidence="5" id="KW-0238">DNA-binding</keyword>
<dbReference type="Proteomes" id="UP001224392">
    <property type="component" value="Unassembled WGS sequence"/>
</dbReference>